<dbReference type="AlphaFoldDB" id="A0A1C6U4C3"/>
<dbReference type="Pfam" id="PF01844">
    <property type="entry name" value="HNH"/>
    <property type="match status" value="1"/>
</dbReference>
<keyword evidence="2" id="KW-0255">Endonuclease</keyword>
<dbReference type="GO" id="GO:0004519">
    <property type="term" value="F:endonuclease activity"/>
    <property type="evidence" value="ECO:0007669"/>
    <property type="project" value="UniProtKB-KW"/>
</dbReference>
<name>A0A1C6U4C3_9ACTN</name>
<evidence type="ECO:0000259" key="1">
    <source>
        <dbReference type="SMART" id="SM00507"/>
    </source>
</evidence>
<evidence type="ECO:0000313" key="2">
    <source>
        <dbReference type="EMBL" id="SCL48892.1"/>
    </source>
</evidence>
<dbReference type="Pfam" id="PF03235">
    <property type="entry name" value="GmrSD_N"/>
    <property type="match status" value="1"/>
</dbReference>
<evidence type="ECO:0000313" key="3">
    <source>
        <dbReference type="Proteomes" id="UP000198937"/>
    </source>
</evidence>
<dbReference type="InterPro" id="IPR003615">
    <property type="entry name" value="HNH_nuc"/>
</dbReference>
<dbReference type="Proteomes" id="UP000198937">
    <property type="component" value="Unassembled WGS sequence"/>
</dbReference>
<dbReference type="RefSeq" id="WP_091434376.1">
    <property type="nucleotide sequence ID" value="NZ_BMMJ01000001.1"/>
</dbReference>
<feature type="domain" description="HNH nuclease" evidence="1">
    <location>
        <begin position="484"/>
        <end position="536"/>
    </location>
</feature>
<protein>
    <submittedName>
        <fullName evidence="2">HNH endonuclease</fullName>
    </submittedName>
</protein>
<gene>
    <name evidence="2" type="ORF">GA0070617_1013</name>
</gene>
<reference evidence="3" key="1">
    <citation type="submission" date="2016-06" db="EMBL/GenBank/DDBJ databases">
        <authorList>
            <person name="Varghese N."/>
            <person name="Submissions Spin"/>
        </authorList>
    </citation>
    <scope>NUCLEOTIDE SEQUENCE [LARGE SCALE GENOMIC DNA]</scope>
    <source>
        <strain evidence="3">DSM 45577</strain>
    </source>
</reference>
<keyword evidence="2" id="KW-0378">Hydrolase</keyword>
<dbReference type="OrthoDB" id="9764212at2"/>
<dbReference type="EMBL" id="FMIA01000002">
    <property type="protein sequence ID" value="SCL48892.1"/>
    <property type="molecule type" value="Genomic_DNA"/>
</dbReference>
<dbReference type="GO" id="GO:0008270">
    <property type="term" value="F:zinc ion binding"/>
    <property type="evidence" value="ECO:0007669"/>
    <property type="project" value="InterPro"/>
</dbReference>
<dbReference type="GO" id="GO:0003676">
    <property type="term" value="F:nucleic acid binding"/>
    <property type="evidence" value="ECO:0007669"/>
    <property type="project" value="InterPro"/>
</dbReference>
<accession>A0A1C6U4C3</accession>
<dbReference type="InterPro" id="IPR004919">
    <property type="entry name" value="GmrSD_N"/>
</dbReference>
<organism evidence="2 3">
    <name type="scientific">Micromonospora yangpuensis</name>
    <dbReference type="NCBI Taxonomy" id="683228"/>
    <lineage>
        <taxon>Bacteria</taxon>
        <taxon>Bacillati</taxon>
        <taxon>Actinomycetota</taxon>
        <taxon>Actinomycetes</taxon>
        <taxon>Micromonosporales</taxon>
        <taxon>Micromonosporaceae</taxon>
        <taxon>Micromonospora</taxon>
    </lineage>
</organism>
<dbReference type="Gene3D" id="1.10.30.50">
    <property type="match status" value="1"/>
</dbReference>
<proteinExistence type="predicted"/>
<sequence length="558" mass="61695">MPTHHVNLDALIPREDFELAGNEPLTQPSILSTSLKVTDLVAESLIYNVLRKPDFQRETASWPPDKVAELVRSFLEGDLIPSVIMWRSPISGSIFVIDGAHRLSALVAWAHDDYGDRQTSSEFFNNVIPVEQRKAAEATRSLIAETVGSYRDLSVALRNPEAVHKEHLRLARNLSAFAVSLQWVMGEAEKAESSFFRINQQATPIDQAELEMIKARRKPNAVAARAFIRAGTGHKYWSSFGAQTRSEIEKIAKEVYDLIFKPSLDTSIRSADLPVAGRGYSSDSVKMVFELVNFVNGISPETWRRGKVSTTKPGSEAAGRAELADDHDGENTLRFMRAVRKAASRIAGNDPASLGLHPAVYFYSATGRFQPAAFLSAISFVTNLVNRRHLNQFMAIRADFEEFLVTHKYFLNHIVRRHGSLTRSVSPITVMLETTFESLTQGEDTPQIVNILKNQPDLRTALREVDGVGGGRGKSFSTETKNVIILKEIIDTAPKCRICGARLPLSAASFDHIVRRADGGSGTRENAQLTHPYCNTGFKESIHSRESGVASHGTVARA</sequence>
<keyword evidence="3" id="KW-1185">Reference proteome</keyword>
<keyword evidence="2" id="KW-0540">Nuclease</keyword>
<dbReference type="CDD" id="cd00085">
    <property type="entry name" value="HNHc"/>
    <property type="match status" value="1"/>
</dbReference>
<dbReference type="InterPro" id="IPR002711">
    <property type="entry name" value="HNH"/>
</dbReference>
<dbReference type="SMART" id="SM00507">
    <property type="entry name" value="HNHc"/>
    <property type="match status" value="1"/>
</dbReference>